<keyword evidence="3" id="KW-1185">Reference proteome</keyword>
<dbReference type="InterPro" id="IPR041078">
    <property type="entry name" value="Plavaka"/>
</dbReference>
<dbReference type="AlphaFoldDB" id="A0A067MQB1"/>
<accession>A0A067MQB1</accession>
<feature type="region of interest" description="Disordered" evidence="1">
    <location>
        <begin position="1"/>
        <end position="28"/>
    </location>
</feature>
<dbReference type="HOGENOM" id="CLU_006344_14_0_1"/>
<evidence type="ECO:0000256" key="1">
    <source>
        <dbReference type="SAM" id="MobiDB-lite"/>
    </source>
</evidence>
<dbReference type="STRING" id="930990.A0A067MQB1"/>
<evidence type="ECO:0000313" key="3">
    <source>
        <dbReference type="Proteomes" id="UP000027195"/>
    </source>
</evidence>
<gene>
    <name evidence="2" type="ORF">BOTBODRAFT_106211</name>
</gene>
<protein>
    <submittedName>
        <fullName evidence="2">Uncharacterized protein</fullName>
    </submittedName>
</protein>
<dbReference type="OrthoDB" id="3199698at2759"/>
<proteinExistence type="predicted"/>
<sequence>GTPCDENGVPLPLGAPPPPRLPTSEGSPYAPFSSRVAFETAELLFKKIQMSEGDINEILELWAASLVKHNDNAPFHDAKDLYAVIDAIKVGNTPWQCMITSYEGVRPESNVPSWMCREYHIWYWDPLAVLCNMLANPDFKGKVDVAPFREFLEGKREWQDFMSGNWAWRKVDEIVKDLGLESVEGAALVPIILGSDKTTVSVATGQNNFYPLYLSFGNAHNELRRLHCGTLLPIAFLAMPKSAREHDGDLGFHKFRQQLFHSSVSHILSTLKPGMLAPIVMCWPDGHFRRSIFNLVLYIADYPEQALVGSIVNGWCAVCTAHSNDLDGTPYCKRCREHTDFLVSHFGPEFLWESYGIPFTNDFPRADIHKMMAPDILHQIIKGCFLDHLVTWVSQYLERIHGKPRAAVILDDIDLWYV</sequence>
<dbReference type="EMBL" id="KL198025">
    <property type="protein sequence ID" value="KDQ16870.1"/>
    <property type="molecule type" value="Genomic_DNA"/>
</dbReference>
<feature type="non-terminal residue" evidence="2">
    <location>
        <position position="1"/>
    </location>
</feature>
<dbReference type="Proteomes" id="UP000027195">
    <property type="component" value="Unassembled WGS sequence"/>
</dbReference>
<dbReference type="InParanoid" id="A0A067MQB1"/>
<reference evidence="3" key="1">
    <citation type="journal article" date="2014" name="Proc. Natl. Acad. Sci. U.S.A.">
        <title>Extensive sampling of basidiomycete genomes demonstrates inadequacy of the white-rot/brown-rot paradigm for wood decay fungi.</title>
        <authorList>
            <person name="Riley R."/>
            <person name="Salamov A.A."/>
            <person name="Brown D.W."/>
            <person name="Nagy L.G."/>
            <person name="Floudas D."/>
            <person name="Held B.W."/>
            <person name="Levasseur A."/>
            <person name="Lombard V."/>
            <person name="Morin E."/>
            <person name="Otillar R."/>
            <person name="Lindquist E.A."/>
            <person name="Sun H."/>
            <person name="LaButti K.M."/>
            <person name="Schmutz J."/>
            <person name="Jabbour D."/>
            <person name="Luo H."/>
            <person name="Baker S.E."/>
            <person name="Pisabarro A.G."/>
            <person name="Walton J.D."/>
            <person name="Blanchette R.A."/>
            <person name="Henrissat B."/>
            <person name="Martin F."/>
            <person name="Cullen D."/>
            <person name="Hibbett D.S."/>
            <person name="Grigoriev I.V."/>
        </authorList>
    </citation>
    <scope>NUCLEOTIDE SEQUENCE [LARGE SCALE GENOMIC DNA]</scope>
    <source>
        <strain evidence="3">FD-172 SS1</strain>
    </source>
</reference>
<evidence type="ECO:0000313" key="2">
    <source>
        <dbReference type="EMBL" id="KDQ16870.1"/>
    </source>
</evidence>
<dbReference type="Pfam" id="PF18759">
    <property type="entry name" value="Plavaka"/>
    <property type="match status" value="1"/>
</dbReference>
<organism evidence="2 3">
    <name type="scientific">Botryobasidium botryosum (strain FD-172 SS1)</name>
    <dbReference type="NCBI Taxonomy" id="930990"/>
    <lineage>
        <taxon>Eukaryota</taxon>
        <taxon>Fungi</taxon>
        <taxon>Dikarya</taxon>
        <taxon>Basidiomycota</taxon>
        <taxon>Agaricomycotina</taxon>
        <taxon>Agaricomycetes</taxon>
        <taxon>Cantharellales</taxon>
        <taxon>Botryobasidiaceae</taxon>
        <taxon>Botryobasidium</taxon>
    </lineage>
</organism>
<name>A0A067MQB1_BOTB1</name>